<protein>
    <recommendedName>
        <fullName evidence="3">HNH nuclease domain-containing protein</fullName>
    </recommendedName>
</protein>
<keyword evidence="2" id="KW-1185">Reference proteome</keyword>
<gene>
    <name evidence="1" type="ORF">AP75_13150</name>
</gene>
<proteinExistence type="predicted"/>
<accession>A0A246B6R1</accession>
<organism evidence="1 2">
    <name type="scientific">Kaistella haifensis DSM 19056</name>
    <dbReference type="NCBI Taxonomy" id="1450526"/>
    <lineage>
        <taxon>Bacteria</taxon>
        <taxon>Pseudomonadati</taxon>
        <taxon>Bacteroidota</taxon>
        <taxon>Flavobacteriia</taxon>
        <taxon>Flavobacteriales</taxon>
        <taxon>Weeksellaceae</taxon>
        <taxon>Chryseobacterium group</taxon>
        <taxon>Kaistella</taxon>
    </lineage>
</organism>
<name>A0A246B6R1_9FLAO</name>
<dbReference type="Proteomes" id="UP000197587">
    <property type="component" value="Unassembled WGS sequence"/>
</dbReference>
<dbReference type="Gene3D" id="3.90.75.20">
    <property type="match status" value="1"/>
</dbReference>
<reference evidence="1 2" key="1">
    <citation type="submission" date="2017-05" db="EMBL/GenBank/DDBJ databases">
        <title>Genome of Chryseobacterium haifense.</title>
        <authorList>
            <person name="Newman J.D."/>
        </authorList>
    </citation>
    <scope>NUCLEOTIDE SEQUENCE [LARGE SCALE GENOMIC DNA]</scope>
    <source>
        <strain evidence="1 2">DSM 19056</strain>
    </source>
</reference>
<evidence type="ECO:0000313" key="1">
    <source>
        <dbReference type="EMBL" id="OWK97073.1"/>
    </source>
</evidence>
<comment type="caution">
    <text evidence="1">The sequence shown here is derived from an EMBL/GenBank/DDBJ whole genome shotgun (WGS) entry which is preliminary data.</text>
</comment>
<dbReference type="AlphaFoldDB" id="A0A246B6R1"/>
<dbReference type="RefSeq" id="WP_088264951.1">
    <property type="nucleotide sequence ID" value="NZ_JASZ02000045.1"/>
</dbReference>
<dbReference type="EMBL" id="JASZ02000045">
    <property type="protein sequence ID" value="OWK97073.1"/>
    <property type="molecule type" value="Genomic_DNA"/>
</dbReference>
<evidence type="ECO:0000313" key="2">
    <source>
        <dbReference type="Proteomes" id="UP000197587"/>
    </source>
</evidence>
<dbReference type="Gene3D" id="1.10.10.60">
    <property type="entry name" value="Homeodomain-like"/>
    <property type="match status" value="1"/>
</dbReference>
<evidence type="ECO:0008006" key="3">
    <source>
        <dbReference type="Google" id="ProtNLM"/>
    </source>
</evidence>
<sequence>MKEFRYHPEIKGLKVNEDGSEVLMNEHPVSLKIRNRGKHPFKFFYYKDIQIGLAKLVLECWSGMAPEPRLTAKHIDCDYTNYHYTNLRWGASGGNSKFPPKVDEETRNKIIEKLETNSNITLIAKEFGVSDTLIRRLKNKRELYGE</sequence>